<dbReference type="InterPro" id="IPR018912">
    <property type="entry name" value="DUF2478"/>
</dbReference>
<dbReference type="AlphaFoldDB" id="A0A844SM76"/>
<keyword evidence="2" id="KW-1185">Reference proteome</keyword>
<evidence type="ECO:0000313" key="2">
    <source>
        <dbReference type="Proteomes" id="UP000436468"/>
    </source>
</evidence>
<name>A0A844SM76_9BRAD</name>
<accession>A0A844SM76</accession>
<comment type="caution">
    <text evidence="1">The sequence shown here is derived from an EMBL/GenBank/DDBJ whole genome shotgun (WGS) entry which is preliminary data.</text>
</comment>
<protein>
    <submittedName>
        <fullName evidence="1">DUF2478 domain-containing protein</fullName>
    </submittedName>
</protein>
<organism evidence="1 2">
    <name type="scientific">Bradyrhizobium pachyrhizi</name>
    <dbReference type="NCBI Taxonomy" id="280333"/>
    <lineage>
        <taxon>Bacteria</taxon>
        <taxon>Pseudomonadati</taxon>
        <taxon>Pseudomonadota</taxon>
        <taxon>Alphaproteobacteria</taxon>
        <taxon>Hyphomicrobiales</taxon>
        <taxon>Nitrobacteraceae</taxon>
        <taxon>Bradyrhizobium</taxon>
    </lineage>
</organism>
<proteinExistence type="predicted"/>
<dbReference type="EMBL" id="WQNF01000009">
    <property type="protein sequence ID" value="MVT66575.1"/>
    <property type="molecule type" value="Genomic_DNA"/>
</dbReference>
<sequence>MMFDAQCDLAALVYDADNDPDAILRDFAADLRAHGARVVGMVQSGQCADSSLSAVLVHSGETLLLAQPSSPDTTSAGATGCKLDLSRLQAAGVRVADALAEGADLVVINRFGKRERDGKGLGFLIERALGADIPVVIAVSRASFADWIKFAGGMSVKLACDRHALDAWWHSVSLRTAARIAPDHTTVCEVFK</sequence>
<evidence type="ECO:0000313" key="1">
    <source>
        <dbReference type="EMBL" id="MVT66575.1"/>
    </source>
</evidence>
<gene>
    <name evidence="1" type="ORF">GPL21_15875</name>
</gene>
<reference evidence="1 2" key="1">
    <citation type="submission" date="2019-12" db="EMBL/GenBank/DDBJ databases">
        <title>Draft genome sequences Bradyrhizobium cajani AMBPC1010, Bradyrhizobium pachyrhizi AMBPC1040 and Bradyrhizobium yuanmingense ALSPC3051, three plant growth promoting strains isolated from nodules of Cajanus cajan L. in Dominican Republic.</title>
        <authorList>
            <person name="Flores-Felix J.D."/>
            <person name="Araujo J."/>
            <person name="Diaz-Alcantara C."/>
            <person name="Gonzalez-Andres F."/>
            <person name="Velazquez E."/>
        </authorList>
    </citation>
    <scope>NUCLEOTIDE SEQUENCE [LARGE SCALE GENOMIC DNA]</scope>
    <source>
        <strain evidence="1 2">1040</strain>
    </source>
</reference>
<dbReference type="Proteomes" id="UP000436468">
    <property type="component" value="Unassembled WGS sequence"/>
</dbReference>
<dbReference type="Pfam" id="PF10649">
    <property type="entry name" value="DUF2478"/>
    <property type="match status" value="1"/>
</dbReference>